<evidence type="ECO:0000256" key="5">
    <source>
        <dbReference type="ARBA" id="ARBA00023163"/>
    </source>
</evidence>
<proteinExistence type="inferred from homology"/>
<organism evidence="9 10">
    <name type="scientific">Haliangium ochraceum (strain DSM 14365 / JCM 11303 / SMP-2)</name>
    <dbReference type="NCBI Taxonomy" id="502025"/>
    <lineage>
        <taxon>Bacteria</taxon>
        <taxon>Pseudomonadati</taxon>
        <taxon>Myxococcota</taxon>
        <taxon>Polyangia</taxon>
        <taxon>Haliangiales</taxon>
        <taxon>Kofleriaceae</taxon>
        <taxon>Haliangium</taxon>
    </lineage>
</organism>
<dbReference type="NCBIfam" id="TIGR01033">
    <property type="entry name" value="YebC/PmpR family DNA-binding transcriptional regulator"/>
    <property type="match status" value="1"/>
</dbReference>
<dbReference type="AlphaFoldDB" id="D0LZE8"/>
<evidence type="ECO:0000256" key="3">
    <source>
        <dbReference type="ARBA" id="ARBA00023015"/>
    </source>
</evidence>
<reference evidence="9 10" key="1">
    <citation type="journal article" date="2010" name="Stand. Genomic Sci.">
        <title>Complete genome sequence of Haliangium ochraceum type strain (SMP-2).</title>
        <authorList>
            <consortium name="US DOE Joint Genome Institute (JGI-PGF)"/>
            <person name="Ivanova N."/>
            <person name="Daum C."/>
            <person name="Lang E."/>
            <person name="Abt B."/>
            <person name="Kopitz M."/>
            <person name="Saunders E."/>
            <person name="Lapidus A."/>
            <person name="Lucas S."/>
            <person name="Glavina Del Rio T."/>
            <person name="Nolan M."/>
            <person name="Tice H."/>
            <person name="Copeland A."/>
            <person name="Cheng J.F."/>
            <person name="Chen F."/>
            <person name="Bruce D."/>
            <person name="Goodwin L."/>
            <person name="Pitluck S."/>
            <person name="Mavromatis K."/>
            <person name="Pati A."/>
            <person name="Mikhailova N."/>
            <person name="Chen A."/>
            <person name="Palaniappan K."/>
            <person name="Land M."/>
            <person name="Hauser L."/>
            <person name="Chang Y.J."/>
            <person name="Jeffries C.D."/>
            <person name="Detter J.C."/>
            <person name="Brettin T."/>
            <person name="Rohde M."/>
            <person name="Goker M."/>
            <person name="Bristow J."/>
            <person name="Markowitz V."/>
            <person name="Eisen J.A."/>
            <person name="Hugenholtz P."/>
            <person name="Kyrpides N.C."/>
            <person name="Klenk H.P."/>
        </authorList>
    </citation>
    <scope>NUCLEOTIDE SEQUENCE [LARGE SCALE GENOMIC DNA]</scope>
    <source>
        <strain evidence="10">DSM 14365 / CIP 107738 / JCM 11303 / AJ 13395 / SMP-2</strain>
    </source>
</reference>
<keyword evidence="10" id="KW-1185">Reference proteome</keyword>
<dbReference type="Pfam" id="PF01709">
    <property type="entry name" value="Transcrip_reg"/>
    <property type="match status" value="1"/>
</dbReference>
<dbReference type="InterPro" id="IPR002876">
    <property type="entry name" value="Transcrip_reg_TACO1-like"/>
</dbReference>
<keyword evidence="3 6" id="KW-0805">Transcription regulation</keyword>
<evidence type="ECO:0000256" key="1">
    <source>
        <dbReference type="ARBA" id="ARBA00008724"/>
    </source>
</evidence>
<feature type="domain" description="TACO1/YebC-like N-terminal" evidence="8">
    <location>
        <begin position="5"/>
        <end position="75"/>
    </location>
</feature>
<dbReference type="NCBIfam" id="NF009044">
    <property type="entry name" value="PRK12378.1"/>
    <property type="match status" value="1"/>
</dbReference>
<name>D0LZE8_HALO1</name>
<dbReference type="NCBIfam" id="NF001030">
    <property type="entry name" value="PRK00110.1"/>
    <property type="match status" value="1"/>
</dbReference>
<dbReference type="GO" id="GO:0006355">
    <property type="term" value="P:regulation of DNA-templated transcription"/>
    <property type="evidence" value="ECO:0007669"/>
    <property type="project" value="UniProtKB-UniRule"/>
</dbReference>
<dbReference type="PANTHER" id="PTHR12532">
    <property type="entry name" value="TRANSLATIONAL ACTIVATOR OF CYTOCHROME C OXIDASE 1"/>
    <property type="match status" value="1"/>
</dbReference>
<evidence type="ECO:0000259" key="7">
    <source>
        <dbReference type="Pfam" id="PF01709"/>
    </source>
</evidence>
<evidence type="ECO:0000256" key="4">
    <source>
        <dbReference type="ARBA" id="ARBA00023125"/>
    </source>
</evidence>
<dbReference type="FunFam" id="1.10.10.200:FF:000002">
    <property type="entry name" value="Probable transcriptional regulatory protein CLM62_37755"/>
    <property type="match status" value="1"/>
</dbReference>
<dbReference type="InterPro" id="IPR017856">
    <property type="entry name" value="Integrase-like_N"/>
</dbReference>
<feature type="domain" description="TACO1/YebC-like second and third" evidence="7">
    <location>
        <begin position="83"/>
        <end position="237"/>
    </location>
</feature>
<dbReference type="Gene3D" id="3.30.70.980">
    <property type="match status" value="2"/>
</dbReference>
<dbReference type="OrthoDB" id="9781053at2"/>
<dbReference type="InterPro" id="IPR048300">
    <property type="entry name" value="TACO1_YebC-like_2nd/3rd_dom"/>
</dbReference>
<evidence type="ECO:0000313" key="10">
    <source>
        <dbReference type="Proteomes" id="UP000001880"/>
    </source>
</evidence>
<dbReference type="EMBL" id="CP001804">
    <property type="protein sequence ID" value="ACY16410.1"/>
    <property type="molecule type" value="Genomic_DNA"/>
</dbReference>
<evidence type="ECO:0000313" key="9">
    <source>
        <dbReference type="EMBL" id="ACY16410.1"/>
    </source>
</evidence>
<keyword evidence="2 6" id="KW-0963">Cytoplasm</keyword>
<dbReference type="eggNOG" id="COG0217">
    <property type="taxonomic scope" value="Bacteria"/>
</dbReference>
<evidence type="ECO:0000256" key="6">
    <source>
        <dbReference type="HAMAP-Rule" id="MF_00693"/>
    </source>
</evidence>
<dbReference type="GO" id="GO:0005829">
    <property type="term" value="C:cytosol"/>
    <property type="evidence" value="ECO:0007669"/>
    <property type="project" value="TreeGrafter"/>
</dbReference>
<dbReference type="InterPro" id="IPR026564">
    <property type="entry name" value="Transcrip_reg_TACO1-like_dom3"/>
</dbReference>
<dbReference type="HOGENOM" id="CLU_062974_2_2_7"/>
<keyword evidence="5 6" id="KW-0804">Transcription</keyword>
<dbReference type="PANTHER" id="PTHR12532:SF6">
    <property type="entry name" value="TRANSCRIPTIONAL REGULATORY PROTEIN YEBC-RELATED"/>
    <property type="match status" value="1"/>
</dbReference>
<gene>
    <name evidence="9" type="ordered locus">Hoch_3911</name>
</gene>
<comment type="similarity">
    <text evidence="1 6">Belongs to the TACO1 family.</text>
</comment>
<dbReference type="RefSeq" id="WP_012829009.1">
    <property type="nucleotide sequence ID" value="NC_013440.1"/>
</dbReference>
<dbReference type="FunFam" id="3.30.70.980:FF:000002">
    <property type="entry name" value="Probable transcriptional regulatory protein YebC"/>
    <property type="match status" value="1"/>
</dbReference>
<evidence type="ECO:0000259" key="8">
    <source>
        <dbReference type="Pfam" id="PF20772"/>
    </source>
</evidence>
<dbReference type="SUPFAM" id="SSF75625">
    <property type="entry name" value="YebC-like"/>
    <property type="match status" value="1"/>
</dbReference>
<dbReference type="STRING" id="502025.Hoch_3911"/>
<dbReference type="Gene3D" id="1.10.10.200">
    <property type="match status" value="1"/>
</dbReference>
<dbReference type="HAMAP" id="MF_00693">
    <property type="entry name" value="Transcrip_reg_TACO1"/>
    <property type="match status" value="1"/>
</dbReference>
<dbReference type="KEGG" id="hoh:Hoch_3911"/>
<dbReference type="Pfam" id="PF20772">
    <property type="entry name" value="TACO1_YebC_N"/>
    <property type="match status" value="1"/>
</dbReference>
<keyword evidence="4 6" id="KW-0238">DNA-binding</keyword>
<dbReference type="InterPro" id="IPR049083">
    <property type="entry name" value="TACO1_YebC_N"/>
</dbReference>
<dbReference type="Proteomes" id="UP000001880">
    <property type="component" value="Chromosome"/>
</dbReference>
<dbReference type="GO" id="GO:0003677">
    <property type="term" value="F:DNA binding"/>
    <property type="evidence" value="ECO:0007669"/>
    <property type="project" value="UniProtKB-UniRule"/>
</dbReference>
<dbReference type="InterPro" id="IPR029072">
    <property type="entry name" value="YebC-like"/>
</dbReference>
<comment type="subcellular location">
    <subcellularLocation>
        <location evidence="6">Cytoplasm</location>
    </subcellularLocation>
</comment>
<evidence type="ECO:0000256" key="2">
    <source>
        <dbReference type="ARBA" id="ARBA00022490"/>
    </source>
</evidence>
<accession>D0LZE8</accession>
<protein>
    <recommendedName>
        <fullName evidence="6">Probable transcriptional regulatory protein Hoch_3911</fullName>
    </recommendedName>
</protein>
<sequence>MSGHSKWSTIKRKKAAVDAKRSKIWTKILKEVQVAARMGGADPDGNARLRMAVDKARGANVPKDTLQRAIDKGSGAGAGDDWEEVVYEGYGPAGVAVVLECMTDNRNRTVSEIRHSLEKFGGNMGTTGSVSWMFNKRGIIHVLKDATSEDKLMEVALEAGAEDVRDDEEVWTVDTEPSNFIGVQDALREAGIEVENAEIDNIPDNRIEVPEDKAESLVKMLGTLEDLDDVQNVYANYDMSDELYERYSS</sequence>